<dbReference type="Proteomes" id="UP001196413">
    <property type="component" value="Unassembled WGS sequence"/>
</dbReference>
<sequence length="56" mass="6525">MANLAETKNTEKSANNTTEVAIYIYSYTATTDDMQIYVDIGQLQRYFKHFIGYIKH</sequence>
<name>A0AAD5QDK5_PARTN</name>
<evidence type="ECO:0000313" key="2">
    <source>
        <dbReference type="Proteomes" id="UP001196413"/>
    </source>
</evidence>
<organism evidence="1 2">
    <name type="scientific">Parelaphostrongylus tenuis</name>
    <name type="common">Meningeal worm</name>
    <dbReference type="NCBI Taxonomy" id="148309"/>
    <lineage>
        <taxon>Eukaryota</taxon>
        <taxon>Metazoa</taxon>
        <taxon>Ecdysozoa</taxon>
        <taxon>Nematoda</taxon>
        <taxon>Chromadorea</taxon>
        <taxon>Rhabditida</taxon>
        <taxon>Rhabditina</taxon>
        <taxon>Rhabditomorpha</taxon>
        <taxon>Strongyloidea</taxon>
        <taxon>Metastrongylidae</taxon>
        <taxon>Parelaphostrongylus</taxon>
    </lineage>
</organism>
<keyword evidence="2" id="KW-1185">Reference proteome</keyword>
<protein>
    <submittedName>
        <fullName evidence="1">Uncharacterized protein</fullName>
    </submittedName>
</protein>
<gene>
    <name evidence="1" type="ORF">KIN20_000143</name>
</gene>
<evidence type="ECO:0000313" key="1">
    <source>
        <dbReference type="EMBL" id="KAJ1345579.1"/>
    </source>
</evidence>
<proteinExistence type="predicted"/>
<accession>A0AAD5QDK5</accession>
<reference evidence="1" key="1">
    <citation type="submission" date="2021-06" db="EMBL/GenBank/DDBJ databases">
        <title>Parelaphostrongylus tenuis whole genome reference sequence.</title>
        <authorList>
            <person name="Garwood T.J."/>
            <person name="Larsen P.A."/>
            <person name="Fountain-Jones N.M."/>
            <person name="Garbe J.R."/>
            <person name="Macchietto M.G."/>
            <person name="Kania S.A."/>
            <person name="Gerhold R.W."/>
            <person name="Richards J.E."/>
            <person name="Wolf T.M."/>
        </authorList>
    </citation>
    <scope>NUCLEOTIDE SEQUENCE</scope>
    <source>
        <strain evidence="1">MNPRO001-30</strain>
        <tissue evidence="1">Meninges</tissue>
    </source>
</reference>
<dbReference type="AlphaFoldDB" id="A0AAD5QDK5"/>
<dbReference type="EMBL" id="JAHQIW010000023">
    <property type="protein sequence ID" value="KAJ1345579.1"/>
    <property type="molecule type" value="Genomic_DNA"/>
</dbReference>
<comment type="caution">
    <text evidence="1">The sequence shown here is derived from an EMBL/GenBank/DDBJ whole genome shotgun (WGS) entry which is preliminary data.</text>
</comment>